<sequence length="32" mass="3704">MIKPGKRRKRSLISVYFHCCRGCMTSEQAGFL</sequence>
<reference evidence="1 2" key="1">
    <citation type="journal article" date="2006" name="Science">
        <title>The genome of black cottonwood, Populus trichocarpa (Torr. &amp; Gray).</title>
        <authorList>
            <person name="Tuskan G.A."/>
            <person name="Difazio S."/>
            <person name="Jansson S."/>
            <person name="Bohlmann J."/>
            <person name="Grigoriev I."/>
            <person name="Hellsten U."/>
            <person name="Putnam N."/>
            <person name="Ralph S."/>
            <person name="Rombauts S."/>
            <person name="Salamov A."/>
            <person name="Schein J."/>
            <person name="Sterck L."/>
            <person name="Aerts A."/>
            <person name="Bhalerao R.R."/>
            <person name="Bhalerao R.P."/>
            <person name="Blaudez D."/>
            <person name="Boerjan W."/>
            <person name="Brun A."/>
            <person name="Brunner A."/>
            <person name="Busov V."/>
            <person name="Campbell M."/>
            <person name="Carlson J."/>
            <person name="Chalot M."/>
            <person name="Chapman J."/>
            <person name="Chen G.L."/>
            <person name="Cooper D."/>
            <person name="Coutinho P.M."/>
            <person name="Couturier J."/>
            <person name="Covert S."/>
            <person name="Cronk Q."/>
            <person name="Cunningham R."/>
            <person name="Davis J."/>
            <person name="Degroeve S."/>
            <person name="Dejardin A."/>
            <person name="Depamphilis C."/>
            <person name="Detter J."/>
            <person name="Dirks B."/>
            <person name="Dubchak I."/>
            <person name="Duplessis S."/>
            <person name="Ehlting J."/>
            <person name="Ellis B."/>
            <person name="Gendler K."/>
            <person name="Goodstein D."/>
            <person name="Gribskov M."/>
            <person name="Grimwood J."/>
            <person name="Groover A."/>
            <person name="Gunter L."/>
            <person name="Hamberger B."/>
            <person name="Heinze B."/>
            <person name="Helariutta Y."/>
            <person name="Henrissat B."/>
            <person name="Holligan D."/>
            <person name="Holt R."/>
            <person name="Huang W."/>
            <person name="Islam-Faridi N."/>
            <person name="Jones S."/>
            <person name="Jones-Rhoades M."/>
            <person name="Jorgensen R."/>
            <person name="Joshi C."/>
            <person name="Kangasjarvi J."/>
            <person name="Karlsson J."/>
            <person name="Kelleher C."/>
            <person name="Kirkpatrick R."/>
            <person name="Kirst M."/>
            <person name="Kohler A."/>
            <person name="Kalluri U."/>
            <person name="Larimer F."/>
            <person name="Leebens-Mack J."/>
            <person name="Leple J.C."/>
            <person name="Locascio P."/>
            <person name="Lou Y."/>
            <person name="Lucas S."/>
            <person name="Martin F."/>
            <person name="Montanini B."/>
            <person name="Napoli C."/>
            <person name="Nelson D.R."/>
            <person name="Nelson C."/>
            <person name="Nieminen K."/>
            <person name="Nilsson O."/>
            <person name="Pereda V."/>
            <person name="Peter G."/>
            <person name="Philippe R."/>
            <person name="Pilate G."/>
            <person name="Poliakov A."/>
            <person name="Razumovskaya J."/>
            <person name="Richardson P."/>
            <person name="Rinaldi C."/>
            <person name="Ritland K."/>
            <person name="Rouze P."/>
            <person name="Ryaboy D."/>
            <person name="Schmutz J."/>
            <person name="Schrader J."/>
            <person name="Segerman B."/>
            <person name="Shin H."/>
            <person name="Siddiqui A."/>
            <person name="Sterky F."/>
            <person name="Terry A."/>
            <person name="Tsai C.J."/>
            <person name="Uberbacher E."/>
            <person name="Unneberg P."/>
            <person name="Vahala J."/>
            <person name="Wall K."/>
            <person name="Wessler S."/>
            <person name="Yang G."/>
            <person name="Yin T."/>
            <person name="Douglas C."/>
            <person name="Marra M."/>
            <person name="Sandberg G."/>
            <person name="Van de Peer Y."/>
            <person name="Rokhsar D."/>
        </authorList>
    </citation>
    <scope>NUCLEOTIDE SEQUENCE [LARGE SCALE GENOMIC DNA]</scope>
    <source>
        <strain evidence="2">cv. Nisqually</strain>
    </source>
</reference>
<dbReference type="EMBL" id="CM009308">
    <property type="protein sequence ID" value="RQP03320.1"/>
    <property type="molecule type" value="Genomic_DNA"/>
</dbReference>
<evidence type="ECO:0000313" key="2">
    <source>
        <dbReference type="Proteomes" id="UP000006729"/>
    </source>
</evidence>
<keyword evidence="2" id="KW-1185">Reference proteome</keyword>
<name>A0A3N7G816_POPTR</name>
<evidence type="ECO:0000313" key="1">
    <source>
        <dbReference type="EMBL" id="RQP03320.1"/>
    </source>
</evidence>
<dbReference type="AlphaFoldDB" id="A0A3N7G816"/>
<protein>
    <submittedName>
        <fullName evidence="1">Uncharacterized protein</fullName>
    </submittedName>
</protein>
<dbReference type="Proteomes" id="UP000006729">
    <property type="component" value="Chromosome 19"/>
</dbReference>
<organism evidence="1 2">
    <name type="scientific">Populus trichocarpa</name>
    <name type="common">Western balsam poplar</name>
    <name type="synonym">Populus balsamifera subsp. trichocarpa</name>
    <dbReference type="NCBI Taxonomy" id="3694"/>
    <lineage>
        <taxon>Eukaryota</taxon>
        <taxon>Viridiplantae</taxon>
        <taxon>Streptophyta</taxon>
        <taxon>Embryophyta</taxon>
        <taxon>Tracheophyta</taxon>
        <taxon>Spermatophyta</taxon>
        <taxon>Magnoliopsida</taxon>
        <taxon>eudicotyledons</taxon>
        <taxon>Gunneridae</taxon>
        <taxon>Pentapetalae</taxon>
        <taxon>rosids</taxon>
        <taxon>fabids</taxon>
        <taxon>Malpighiales</taxon>
        <taxon>Salicaceae</taxon>
        <taxon>Saliceae</taxon>
        <taxon>Populus</taxon>
    </lineage>
</organism>
<gene>
    <name evidence="1" type="ORF">POPTR_019G024850</name>
</gene>
<proteinExistence type="predicted"/>
<dbReference type="InParanoid" id="A0A3N7G816"/>
<accession>A0A3N7G816</accession>